<dbReference type="EMBL" id="LT629765">
    <property type="protein sequence ID" value="SDR78464.1"/>
    <property type="molecule type" value="Genomic_DNA"/>
</dbReference>
<accession>A0A1H1LV15</accession>
<sequence>MLTYFYLDKSWREQKKPLIIVPLIAFSVAIALAATVYIFPDALTGPTLSAIREEAQSAGSGADPESALIIGAIVSQAPLLAALFAALVGANISIGMTDIEVRSGALEVVLSRGYRMAGIVRSLAIVAGLLGLLSTAVIVVGLFAASWGALSQLDFSGQLPWRVLVLPWPCLAMGIACGLAIQLLLPNLSRVRAGTSGNIAQLLALLPTLIIFLLFTFSAEAASNPAVTWIVSIAFTVIALVLMFFVARAVDIAKLLKQ</sequence>
<feature type="transmembrane region" description="Helical" evidence="1">
    <location>
        <begin position="18"/>
        <end position="39"/>
    </location>
</feature>
<evidence type="ECO:0008006" key="4">
    <source>
        <dbReference type="Google" id="ProtNLM"/>
    </source>
</evidence>
<feature type="transmembrane region" description="Helical" evidence="1">
    <location>
        <begin position="197"/>
        <end position="217"/>
    </location>
</feature>
<gene>
    <name evidence="2" type="ORF">SAMN04488539_0347</name>
</gene>
<dbReference type="RefSeq" id="WP_019193295.1">
    <property type="nucleotide sequence ID" value="NZ_LT629765.1"/>
</dbReference>
<organism evidence="2 3">
    <name type="scientific">Corynebacterium timonense</name>
    <dbReference type="NCBI Taxonomy" id="441500"/>
    <lineage>
        <taxon>Bacteria</taxon>
        <taxon>Bacillati</taxon>
        <taxon>Actinomycetota</taxon>
        <taxon>Actinomycetes</taxon>
        <taxon>Mycobacteriales</taxon>
        <taxon>Corynebacteriaceae</taxon>
        <taxon>Corynebacterium</taxon>
    </lineage>
</organism>
<name>A0A1H1LV15_9CORY</name>
<feature type="transmembrane region" description="Helical" evidence="1">
    <location>
        <begin position="67"/>
        <end position="92"/>
    </location>
</feature>
<feature type="transmembrane region" description="Helical" evidence="1">
    <location>
        <begin position="122"/>
        <end position="145"/>
    </location>
</feature>
<evidence type="ECO:0000256" key="1">
    <source>
        <dbReference type="SAM" id="Phobius"/>
    </source>
</evidence>
<proteinExistence type="predicted"/>
<dbReference type="Proteomes" id="UP000182237">
    <property type="component" value="Chromosome I"/>
</dbReference>
<dbReference type="AlphaFoldDB" id="A0A1H1LV15"/>
<evidence type="ECO:0000313" key="3">
    <source>
        <dbReference type="Proteomes" id="UP000182237"/>
    </source>
</evidence>
<evidence type="ECO:0000313" key="2">
    <source>
        <dbReference type="EMBL" id="SDR78464.1"/>
    </source>
</evidence>
<feature type="transmembrane region" description="Helical" evidence="1">
    <location>
        <begin position="165"/>
        <end position="185"/>
    </location>
</feature>
<keyword evidence="3" id="KW-1185">Reference proteome</keyword>
<protein>
    <recommendedName>
        <fullName evidence="4">ABC-2 type transport system permease protein</fullName>
    </recommendedName>
</protein>
<keyword evidence="1" id="KW-0812">Transmembrane</keyword>
<keyword evidence="1" id="KW-1133">Transmembrane helix</keyword>
<keyword evidence="1" id="KW-0472">Membrane</keyword>
<reference evidence="2 3" key="1">
    <citation type="submission" date="2016-10" db="EMBL/GenBank/DDBJ databases">
        <authorList>
            <person name="de Groot N.N."/>
        </authorList>
    </citation>
    <scope>NUCLEOTIDE SEQUENCE [LARGE SCALE GENOMIC DNA]</scope>
    <source>
        <strain evidence="2 3">DSM 45434</strain>
    </source>
</reference>
<feature type="transmembrane region" description="Helical" evidence="1">
    <location>
        <begin position="229"/>
        <end position="250"/>
    </location>
</feature>